<dbReference type="EMBL" id="HG675688">
    <property type="protein sequence ID" value="CDJ41980.1"/>
    <property type="molecule type" value="Genomic_DNA"/>
</dbReference>
<gene>
    <name evidence="3" type="primary">sag4</name>
    <name evidence="4" type="ORF">ETH_00010780</name>
</gene>
<proteinExistence type="evidence at transcript level"/>
<dbReference type="EMBL" id="JN987577">
    <property type="protein sequence ID" value="AET50800.1"/>
    <property type="molecule type" value="mRNA"/>
</dbReference>
<dbReference type="AlphaFoldDB" id="Q70CD9"/>
<evidence type="ECO:0000256" key="1">
    <source>
        <dbReference type="SAM" id="SignalP"/>
    </source>
</evidence>
<dbReference type="VEuPathDB" id="ToxoDB:ETH2_1142300"/>
<feature type="chain" id="PRO_5010845527" evidence="1">
    <location>
        <begin position="22"/>
        <end position="253"/>
    </location>
</feature>
<keyword evidence="5" id="KW-1185">Reference proteome</keyword>
<name>Q70CD9_EIMTE</name>
<reference evidence="2" key="3">
    <citation type="journal article" date="2012" name="BMC Genomics">
        <title>Characterisation of full-length cDNA sequences provides insights into the Eimeria tenella transcriptome.</title>
        <authorList>
            <person name="Amiruddin N."/>
            <person name="Lee X.W."/>
            <person name="Blake D.P."/>
            <person name="Suzuki Y."/>
            <person name="Tay Y.L."/>
            <person name="Lim L.S."/>
            <person name="Tomley F.M."/>
            <person name="Watanabe J."/>
            <person name="Sugimoto C."/>
            <person name="Wan K.L."/>
        </authorList>
    </citation>
    <scope>NUCLEOTIDE SEQUENCE</scope>
    <source>
        <strain evidence="2">Houghton</strain>
    </source>
</reference>
<dbReference type="Pfam" id="PF11054">
    <property type="entry name" value="Surface_antigen"/>
    <property type="match status" value="1"/>
</dbReference>
<reference evidence="3" key="2">
    <citation type="submission" date="2003-10" db="EMBL/GenBank/DDBJ databases">
        <authorList>
            <person name="Tomley F.M."/>
        </authorList>
    </citation>
    <scope>NUCLEOTIDE SEQUENCE</scope>
    <source>
        <strain evidence="3">Houghton</strain>
    </source>
</reference>
<sequence length="253" mass="26994">MARVAFFSLVFVPLVFNQAIAQQQAATPDAKKLNCLEAMNALRTAAGLAEFKEASTATQILPEKAVEKDATVKPGTLWEEICPKVRGTEPDNITEAKKLTGTFAYYPVADGKKDCNAAVEYWKGGFSLFKNEIPPEFTEANKTTVYNDRAVSFVALYNPKPDPVVSCVLLQCPTATSPGVPGAGRRLSSSSTTVEAVICLTNPAALTENAAPFKEDEWKKIVEAISGNKSEVSPVGPSVALVSATAIAVFALF</sequence>
<reference evidence="4" key="4">
    <citation type="submission" date="2013-10" db="EMBL/GenBank/DDBJ databases">
        <title>Genomic analysis of the causative agents of coccidiosis in chickens.</title>
        <authorList>
            <person name="Reid A.J."/>
            <person name="Blake D."/>
            <person name="Billington K."/>
            <person name="Browne H."/>
            <person name="Dunn M."/>
            <person name="Hung S."/>
            <person name="Kawahara F."/>
            <person name="Miranda-Saavedra D."/>
            <person name="Mourier T."/>
            <person name="Nagra H."/>
            <person name="Otto T.D."/>
            <person name="Rawlings N."/>
            <person name="Sanchez A."/>
            <person name="Sanders M."/>
            <person name="Subramaniam C."/>
            <person name="Tay Y."/>
            <person name="Dear P."/>
            <person name="Doerig C."/>
            <person name="Gruber A."/>
            <person name="Parkinson J."/>
            <person name="Shirley M."/>
            <person name="Wan K.L."/>
            <person name="Berriman M."/>
            <person name="Tomley F."/>
            <person name="Pain A."/>
        </authorList>
    </citation>
    <scope>NUCLEOTIDE SEQUENCE [LARGE SCALE GENOMIC DNA]</scope>
    <source>
        <strain evidence="4">Houghton</strain>
    </source>
</reference>
<reference evidence="4" key="5">
    <citation type="submission" date="2013-10" db="EMBL/GenBank/DDBJ databases">
        <authorList>
            <person name="Aslett M."/>
        </authorList>
    </citation>
    <scope>NUCLEOTIDE SEQUENCE [LARGE SCALE GENOMIC DNA]</scope>
    <source>
        <strain evidence="4">Houghton</strain>
    </source>
</reference>
<accession>Q70CD9</accession>
<evidence type="ECO:0000313" key="2">
    <source>
        <dbReference type="EMBL" id="AET50800.1"/>
    </source>
</evidence>
<evidence type="ECO:0000313" key="5">
    <source>
        <dbReference type="Proteomes" id="UP000030747"/>
    </source>
</evidence>
<dbReference type="Proteomes" id="UP000030747">
    <property type="component" value="Unassembled WGS sequence"/>
</dbReference>
<protein>
    <submittedName>
        <fullName evidence="4">SAG family member (Sag4)</fullName>
    </submittedName>
    <submittedName>
        <fullName evidence="3">Surface antigen 4</fullName>
    </submittedName>
</protein>
<dbReference type="EMBL" id="AJ586535">
    <property type="protein sequence ID" value="CAE52296.1"/>
    <property type="molecule type" value="mRNA"/>
</dbReference>
<evidence type="ECO:0000313" key="4">
    <source>
        <dbReference type="EMBL" id="CDJ41980.1"/>
    </source>
</evidence>
<evidence type="ECO:0000313" key="3">
    <source>
        <dbReference type="EMBL" id="CAE52296.1"/>
    </source>
</evidence>
<dbReference type="RefSeq" id="XP_013232730.1">
    <property type="nucleotide sequence ID" value="XM_013377276.1"/>
</dbReference>
<reference evidence="3" key="1">
    <citation type="submission" date="2003-10" db="EMBL/GenBank/DDBJ databases">
        <title>Eimeria tenella sporozoites and merozoites differentially express glycosylphosphatidylinositol-anchored variant surface proteins.</title>
        <authorList>
            <person name="Tabares E."/>
            <person name="Ferguson D."/>
            <person name="Clark J."/>
            <person name="Soon P.E."/>
            <person name="Wan K.L."/>
            <person name="Tomley F."/>
        </authorList>
    </citation>
    <scope>NUCLEOTIDE SEQUENCE</scope>
    <source>
        <strain evidence="3">Houghton</strain>
    </source>
</reference>
<dbReference type="GeneID" id="25251350"/>
<feature type="signal peptide" evidence="1">
    <location>
        <begin position="1"/>
        <end position="21"/>
    </location>
</feature>
<dbReference type="InterPro" id="IPR021288">
    <property type="entry name" value="Surface_antigen"/>
</dbReference>
<dbReference type="VEuPathDB" id="ToxoDB:ETH_00010780"/>
<dbReference type="OrthoDB" id="346254at2759"/>
<organism evidence="3">
    <name type="scientific">Eimeria tenella</name>
    <name type="common">Coccidian parasite</name>
    <dbReference type="NCBI Taxonomy" id="5802"/>
    <lineage>
        <taxon>Eukaryota</taxon>
        <taxon>Sar</taxon>
        <taxon>Alveolata</taxon>
        <taxon>Apicomplexa</taxon>
        <taxon>Conoidasida</taxon>
        <taxon>Coccidia</taxon>
        <taxon>Eucoccidiorida</taxon>
        <taxon>Eimeriorina</taxon>
        <taxon>Eimeriidae</taxon>
        <taxon>Eimeria</taxon>
    </lineage>
</organism>
<keyword evidence="1" id="KW-0732">Signal</keyword>